<accession>A0ABN1KAP2</accession>
<feature type="signal peptide" evidence="1">
    <location>
        <begin position="1"/>
        <end position="21"/>
    </location>
</feature>
<name>A0ABN1KAP2_9FLAO</name>
<keyword evidence="3" id="KW-1185">Reference proteome</keyword>
<evidence type="ECO:0000313" key="2">
    <source>
        <dbReference type="EMBL" id="GAA0760466.1"/>
    </source>
</evidence>
<reference evidence="2 3" key="1">
    <citation type="journal article" date="2019" name="Int. J. Syst. Evol. Microbiol.">
        <title>The Global Catalogue of Microorganisms (GCM) 10K type strain sequencing project: providing services to taxonomists for standard genome sequencing and annotation.</title>
        <authorList>
            <consortium name="The Broad Institute Genomics Platform"/>
            <consortium name="The Broad Institute Genome Sequencing Center for Infectious Disease"/>
            <person name="Wu L."/>
            <person name="Ma J."/>
        </authorList>
    </citation>
    <scope>NUCLEOTIDE SEQUENCE [LARGE SCALE GENOMIC DNA]</scope>
    <source>
        <strain evidence="2 3">JCM 16231</strain>
    </source>
</reference>
<proteinExistence type="predicted"/>
<evidence type="ECO:0000256" key="1">
    <source>
        <dbReference type="SAM" id="SignalP"/>
    </source>
</evidence>
<organism evidence="2 3">
    <name type="scientific">Psychroflexus lacisalsi</name>
    <dbReference type="NCBI Taxonomy" id="503928"/>
    <lineage>
        <taxon>Bacteria</taxon>
        <taxon>Pseudomonadati</taxon>
        <taxon>Bacteroidota</taxon>
        <taxon>Flavobacteriia</taxon>
        <taxon>Flavobacteriales</taxon>
        <taxon>Flavobacteriaceae</taxon>
        <taxon>Psychroflexus</taxon>
    </lineage>
</organism>
<dbReference type="EMBL" id="BAAAGG010000006">
    <property type="protein sequence ID" value="GAA0760466.1"/>
    <property type="molecule type" value="Genomic_DNA"/>
</dbReference>
<sequence>MLKIFLNVLLLFITASLFGQKTPYFEAKYDIYYNTDFPQIRKGQLQIDVEKNLTIFHISKNNNSSTESNSAMTSTHYGLTYNIKYDDIESFIEINFNKEYIFSKETHRNNIYYVRDTIYDFNWNLNYSEEKKIGTLLCKKATTYFRGRNYTAWYAIEIPIGYGPYKFHGLPGLIAKISDDTGTFIWTLASYKVNAEKPQFEKNDELKPLMSAKEYYEEVRYQSVTEKQTMLQSKLPKGIKLISVSSDANVRKGIEIKFEWEEEIKED</sequence>
<evidence type="ECO:0008006" key="4">
    <source>
        <dbReference type="Google" id="ProtNLM"/>
    </source>
</evidence>
<comment type="caution">
    <text evidence="2">The sequence shown here is derived from an EMBL/GenBank/DDBJ whole genome shotgun (WGS) entry which is preliminary data.</text>
</comment>
<dbReference type="Proteomes" id="UP001500185">
    <property type="component" value="Unassembled WGS sequence"/>
</dbReference>
<dbReference type="InterPro" id="IPR005901">
    <property type="entry name" value="GLPGLI"/>
</dbReference>
<evidence type="ECO:0000313" key="3">
    <source>
        <dbReference type="Proteomes" id="UP001500185"/>
    </source>
</evidence>
<keyword evidence="1" id="KW-0732">Signal</keyword>
<dbReference type="RefSeq" id="WP_224455615.1">
    <property type="nucleotide sequence ID" value="NZ_BAAAGG010000006.1"/>
</dbReference>
<dbReference type="Pfam" id="PF09697">
    <property type="entry name" value="Porph_ging"/>
    <property type="match status" value="1"/>
</dbReference>
<dbReference type="NCBIfam" id="TIGR01200">
    <property type="entry name" value="GLPGLI"/>
    <property type="match status" value="1"/>
</dbReference>
<gene>
    <name evidence="2" type="ORF">GCM10009433_19630</name>
</gene>
<feature type="chain" id="PRO_5045035963" description="GLPGLI family protein" evidence="1">
    <location>
        <begin position="22"/>
        <end position="267"/>
    </location>
</feature>
<protein>
    <recommendedName>
        <fullName evidence="4">GLPGLI family protein</fullName>
    </recommendedName>
</protein>